<dbReference type="EMBL" id="MU006118">
    <property type="protein sequence ID" value="KAF2834448.1"/>
    <property type="molecule type" value="Genomic_DNA"/>
</dbReference>
<reference evidence="4" key="1">
    <citation type="journal article" date="2020" name="Stud. Mycol.">
        <title>101 Dothideomycetes genomes: a test case for predicting lifestyles and emergence of pathogens.</title>
        <authorList>
            <person name="Haridas S."/>
            <person name="Albert R."/>
            <person name="Binder M."/>
            <person name="Bloem J."/>
            <person name="Labutti K."/>
            <person name="Salamov A."/>
            <person name="Andreopoulos B."/>
            <person name="Baker S."/>
            <person name="Barry K."/>
            <person name="Bills G."/>
            <person name="Bluhm B."/>
            <person name="Cannon C."/>
            <person name="Castanera R."/>
            <person name="Culley D."/>
            <person name="Daum C."/>
            <person name="Ezra D."/>
            <person name="Gonzalez J."/>
            <person name="Henrissat B."/>
            <person name="Kuo A."/>
            <person name="Liang C."/>
            <person name="Lipzen A."/>
            <person name="Lutzoni F."/>
            <person name="Magnuson J."/>
            <person name="Mondo S."/>
            <person name="Nolan M."/>
            <person name="Ohm R."/>
            <person name="Pangilinan J."/>
            <person name="Park H.-J."/>
            <person name="Ramirez L."/>
            <person name="Alfaro M."/>
            <person name="Sun H."/>
            <person name="Tritt A."/>
            <person name="Yoshinaga Y."/>
            <person name="Zwiers L.-H."/>
            <person name="Turgeon B."/>
            <person name="Goodwin S."/>
            <person name="Spatafora J."/>
            <person name="Crous P."/>
            <person name="Grigoriev I."/>
        </authorList>
    </citation>
    <scope>NUCLEOTIDE SEQUENCE</scope>
    <source>
        <strain evidence="4">CBS 101060</strain>
    </source>
</reference>
<comment type="caution">
    <text evidence="4">The sequence shown here is derived from an EMBL/GenBank/DDBJ whole genome shotgun (WGS) entry which is preliminary data.</text>
</comment>
<feature type="region of interest" description="Disordered" evidence="1">
    <location>
        <begin position="238"/>
        <end position="270"/>
    </location>
</feature>
<dbReference type="Proteomes" id="UP000799429">
    <property type="component" value="Unassembled WGS sequence"/>
</dbReference>
<feature type="signal peptide" evidence="3">
    <location>
        <begin position="1"/>
        <end position="19"/>
    </location>
</feature>
<keyword evidence="2" id="KW-0472">Membrane</keyword>
<evidence type="ECO:0000256" key="3">
    <source>
        <dbReference type="SAM" id="SignalP"/>
    </source>
</evidence>
<evidence type="ECO:0000256" key="1">
    <source>
        <dbReference type="SAM" id="MobiDB-lite"/>
    </source>
</evidence>
<name>A0A9P4VKG7_9PEZI</name>
<organism evidence="4 5">
    <name type="scientific">Patellaria atrata CBS 101060</name>
    <dbReference type="NCBI Taxonomy" id="1346257"/>
    <lineage>
        <taxon>Eukaryota</taxon>
        <taxon>Fungi</taxon>
        <taxon>Dikarya</taxon>
        <taxon>Ascomycota</taxon>
        <taxon>Pezizomycotina</taxon>
        <taxon>Dothideomycetes</taxon>
        <taxon>Dothideomycetes incertae sedis</taxon>
        <taxon>Patellariales</taxon>
        <taxon>Patellariaceae</taxon>
        <taxon>Patellaria</taxon>
    </lineage>
</organism>
<evidence type="ECO:0000313" key="5">
    <source>
        <dbReference type="Proteomes" id="UP000799429"/>
    </source>
</evidence>
<evidence type="ECO:0000313" key="4">
    <source>
        <dbReference type="EMBL" id="KAF2834448.1"/>
    </source>
</evidence>
<sequence>MLFISILLLWSFLILYAYTYDLPPLTTTFYPNPDCEGIWRYALDEYTDILGNSIGTRLYKDITAPYDDFEECGGCIESCMPPNWRYPPASFSPGICPYDYSTAATKINGESDAACCPSGLDFVSTTLSSTRPTWFCRGTFSGNTRIVSWVGHWVQSQSTSVYSYTFTRTMIEEGTKFAWPIYIASRANEMPTVVEPPPGTEIGTDTSIPSVSWIVDFPTNITPGSIIHTVSQTSISNPNVDTKSRITPGNTAQIGLQTSTSNTDGGSKSSSLTASEIAAISSSISIAFFLAGIGIYIIRRRHLNHAIKRQSTNELGIPELDASSSYPQEIDAVEPRIREMEVVENTSWEAGGQALIAELEAPVERIDSEGENLD</sequence>
<keyword evidence="3" id="KW-0732">Signal</keyword>
<keyword evidence="2" id="KW-1133">Transmembrane helix</keyword>
<keyword evidence="5" id="KW-1185">Reference proteome</keyword>
<feature type="transmembrane region" description="Helical" evidence="2">
    <location>
        <begin position="277"/>
        <end position="298"/>
    </location>
</feature>
<dbReference type="AlphaFoldDB" id="A0A9P4VKG7"/>
<feature type="chain" id="PRO_5040435490" evidence="3">
    <location>
        <begin position="20"/>
        <end position="374"/>
    </location>
</feature>
<dbReference type="OrthoDB" id="4770059at2759"/>
<proteinExistence type="predicted"/>
<gene>
    <name evidence="4" type="ORF">M501DRAFT_587786</name>
</gene>
<keyword evidence="2" id="KW-0812">Transmembrane</keyword>
<protein>
    <submittedName>
        <fullName evidence="4">Uncharacterized protein</fullName>
    </submittedName>
</protein>
<evidence type="ECO:0000256" key="2">
    <source>
        <dbReference type="SAM" id="Phobius"/>
    </source>
</evidence>
<accession>A0A9P4VKG7</accession>
<feature type="compositionally biased region" description="Polar residues" evidence="1">
    <location>
        <begin position="238"/>
        <end position="268"/>
    </location>
</feature>